<feature type="transmembrane region" description="Helical" evidence="9">
    <location>
        <begin position="59"/>
        <end position="76"/>
    </location>
</feature>
<keyword evidence="4 9" id="KW-0997">Cell inner membrane</keyword>
<evidence type="ECO:0000256" key="5">
    <source>
        <dbReference type="ARBA" id="ARBA00022692"/>
    </source>
</evidence>
<comment type="caution">
    <text evidence="11">The sequence shown here is derived from an EMBL/GenBank/DDBJ whole genome shotgun (WGS) entry which is preliminary data.</text>
</comment>
<sequence length="177" mass="19215">MSPKASHRAQVLRVAEGAARLMTYAAGVALVLATAHIFADAIATKFFRWPLFATHQIVTGYYMVALFFLPLAHAELRGAHITADLLYSGLPDRLRTVVRTANGICLTGFLAVMTWQAWIKAASQTSRGEQEMISGTAFILWPSRWLVVLGLAAMTLAALLTLLTRKDNGAAPEETTA</sequence>
<dbReference type="EMBL" id="AONG01000011">
    <property type="protein sequence ID" value="KIQ69004.1"/>
    <property type="molecule type" value="Genomic_DNA"/>
</dbReference>
<dbReference type="GO" id="GO:0022857">
    <property type="term" value="F:transmembrane transporter activity"/>
    <property type="evidence" value="ECO:0007669"/>
    <property type="project" value="UniProtKB-UniRule"/>
</dbReference>
<keyword evidence="3" id="KW-1003">Cell membrane</keyword>
<feature type="domain" description="Tripartite ATP-independent periplasmic transporters DctQ component" evidence="10">
    <location>
        <begin position="35"/>
        <end position="164"/>
    </location>
</feature>
<evidence type="ECO:0000256" key="1">
    <source>
        <dbReference type="ARBA" id="ARBA00004429"/>
    </source>
</evidence>
<name>A0A0D0Q375_9RHOB</name>
<dbReference type="PANTHER" id="PTHR35011:SF2">
    <property type="entry name" value="2,3-DIKETO-L-GULONATE TRAP TRANSPORTER SMALL PERMEASE PROTEIN YIAM"/>
    <property type="match status" value="1"/>
</dbReference>
<dbReference type="GO" id="GO:0015740">
    <property type="term" value="P:C4-dicarboxylate transport"/>
    <property type="evidence" value="ECO:0007669"/>
    <property type="project" value="TreeGrafter"/>
</dbReference>
<evidence type="ECO:0000256" key="6">
    <source>
        <dbReference type="ARBA" id="ARBA00022989"/>
    </source>
</evidence>
<evidence type="ECO:0000256" key="7">
    <source>
        <dbReference type="ARBA" id="ARBA00023136"/>
    </source>
</evidence>
<keyword evidence="12" id="KW-1185">Reference proteome</keyword>
<evidence type="ECO:0000259" key="10">
    <source>
        <dbReference type="Pfam" id="PF04290"/>
    </source>
</evidence>
<keyword evidence="2 9" id="KW-0813">Transport</keyword>
<evidence type="ECO:0000256" key="9">
    <source>
        <dbReference type="RuleBase" id="RU369079"/>
    </source>
</evidence>
<proteinExistence type="inferred from homology"/>
<dbReference type="AlphaFoldDB" id="A0A0D0Q375"/>
<dbReference type="GO" id="GO:0005886">
    <property type="term" value="C:plasma membrane"/>
    <property type="evidence" value="ECO:0007669"/>
    <property type="project" value="UniProtKB-SubCell"/>
</dbReference>
<keyword evidence="5 9" id="KW-0812">Transmembrane</keyword>
<feature type="transmembrane region" description="Helical" evidence="9">
    <location>
        <begin position="97"/>
        <end position="118"/>
    </location>
</feature>
<dbReference type="eggNOG" id="COG4665">
    <property type="taxonomic scope" value="Bacteria"/>
</dbReference>
<comment type="subunit">
    <text evidence="9">The complex comprises the extracytoplasmic solute receptor protein and the two transmembrane proteins.</text>
</comment>
<dbReference type="Proteomes" id="UP000035100">
    <property type="component" value="Unassembled WGS sequence"/>
</dbReference>
<evidence type="ECO:0000256" key="2">
    <source>
        <dbReference type="ARBA" id="ARBA00022448"/>
    </source>
</evidence>
<protein>
    <recommendedName>
        <fullName evidence="9">TRAP transporter small permease protein</fullName>
    </recommendedName>
</protein>
<evidence type="ECO:0000256" key="3">
    <source>
        <dbReference type="ARBA" id="ARBA00022475"/>
    </source>
</evidence>
<keyword evidence="7 9" id="KW-0472">Membrane</keyword>
<evidence type="ECO:0000256" key="4">
    <source>
        <dbReference type="ARBA" id="ARBA00022519"/>
    </source>
</evidence>
<dbReference type="OrthoDB" id="4250245at2"/>
<accession>A0A0D0Q375</accession>
<dbReference type="InterPro" id="IPR055348">
    <property type="entry name" value="DctQ"/>
</dbReference>
<evidence type="ECO:0000256" key="8">
    <source>
        <dbReference type="ARBA" id="ARBA00038436"/>
    </source>
</evidence>
<reference evidence="11 12" key="1">
    <citation type="submission" date="2013-01" db="EMBL/GenBank/DDBJ databases">
        <authorList>
            <person name="Fiebig A."/>
            <person name="Goeker M."/>
            <person name="Klenk H.-P.P."/>
        </authorList>
    </citation>
    <scope>NUCLEOTIDE SEQUENCE [LARGE SCALE GENOMIC DNA]</scope>
    <source>
        <strain evidence="11 12">DSM 24838</strain>
    </source>
</reference>
<dbReference type="PANTHER" id="PTHR35011">
    <property type="entry name" value="2,3-DIKETO-L-GULONATE TRAP TRANSPORTER SMALL PERMEASE PROTEIN YIAM"/>
    <property type="match status" value="1"/>
</dbReference>
<dbReference type="STRING" id="1123501.Wenmar_02401"/>
<dbReference type="InterPro" id="IPR007387">
    <property type="entry name" value="TRAP_DctQ"/>
</dbReference>
<comment type="similarity">
    <text evidence="8 9">Belongs to the TRAP transporter small permease family.</text>
</comment>
<comment type="subcellular location">
    <subcellularLocation>
        <location evidence="1 9">Cell inner membrane</location>
        <topology evidence="1 9">Multi-pass membrane protein</topology>
    </subcellularLocation>
</comment>
<gene>
    <name evidence="11" type="ORF">Wenmar_02401</name>
</gene>
<comment type="function">
    <text evidence="9">Part of the tripartite ATP-independent periplasmic (TRAP) transport system.</text>
</comment>
<feature type="transmembrane region" description="Helical" evidence="9">
    <location>
        <begin position="21"/>
        <end position="39"/>
    </location>
</feature>
<evidence type="ECO:0000313" key="11">
    <source>
        <dbReference type="EMBL" id="KIQ69004.1"/>
    </source>
</evidence>
<keyword evidence="6 9" id="KW-1133">Transmembrane helix</keyword>
<organism evidence="11 12">
    <name type="scientific">Wenxinia marina DSM 24838</name>
    <dbReference type="NCBI Taxonomy" id="1123501"/>
    <lineage>
        <taxon>Bacteria</taxon>
        <taxon>Pseudomonadati</taxon>
        <taxon>Pseudomonadota</taxon>
        <taxon>Alphaproteobacteria</taxon>
        <taxon>Rhodobacterales</taxon>
        <taxon>Roseobacteraceae</taxon>
        <taxon>Wenxinia</taxon>
    </lineage>
</organism>
<feature type="transmembrane region" description="Helical" evidence="9">
    <location>
        <begin position="138"/>
        <end position="163"/>
    </location>
</feature>
<dbReference type="Pfam" id="PF04290">
    <property type="entry name" value="DctQ"/>
    <property type="match status" value="1"/>
</dbReference>
<evidence type="ECO:0000313" key="12">
    <source>
        <dbReference type="Proteomes" id="UP000035100"/>
    </source>
</evidence>